<gene>
    <name evidence="2" type="ORF">OHA16_39080</name>
</gene>
<organism evidence="2 3">
    <name type="scientific">Kitasatospora purpeofusca</name>
    <dbReference type="NCBI Taxonomy" id="67352"/>
    <lineage>
        <taxon>Bacteria</taxon>
        <taxon>Bacillati</taxon>
        <taxon>Actinomycetota</taxon>
        <taxon>Actinomycetes</taxon>
        <taxon>Kitasatosporales</taxon>
        <taxon>Streptomycetaceae</taxon>
        <taxon>Kitasatospora</taxon>
    </lineage>
</organism>
<dbReference type="Proteomes" id="UP001432222">
    <property type="component" value="Chromosome"/>
</dbReference>
<feature type="region of interest" description="Disordered" evidence="1">
    <location>
        <begin position="1"/>
        <end position="45"/>
    </location>
</feature>
<protein>
    <submittedName>
        <fullName evidence="2">Uncharacterized protein</fullName>
    </submittedName>
</protein>
<evidence type="ECO:0000313" key="2">
    <source>
        <dbReference type="EMBL" id="WUQ88476.1"/>
    </source>
</evidence>
<sequence>MTRFSIDPAAVRGRRPGDGPDGGRSAVVDDDGDAPADRREDHLTRHLARPLPRWQVHIAGALDTLPDTTARALKVAVGATRECPTGAHVTLAVGYGVYLTFPLNTPGKVDHRALRPVEEGGAWVVDQQEDYITRADQVRSVLLGK</sequence>
<name>A0ABZ1UBQ0_9ACTN</name>
<keyword evidence="3" id="KW-1185">Reference proteome</keyword>
<evidence type="ECO:0000313" key="3">
    <source>
        <dbReference type="Proteomes" id="UP001432222"/>
    </source>
</evidence>
<evidence type="ECO:0000256" key="1">
    <source>
        <dbReference type="SAM" id="MobiDB-lite"/>
    </source>
</evidence>
<accession>A0ABZ1UBQ0</accession>
<dbReference type="EMBL" id="CP108110">
    <property type="protein sequence ID" value="WUQ88476.1"/>
    <property type="molecule type" value="Genomic_DNA"/>
</dbReference>
<reference evidence="2" key="1">
    <citation type="submission" date="2022-10" db="EMBL/GenBank/DDBJ databases">
        <title>The complete genomes of actinobacterial strains from the NBC collection.</title>
        <authorList>
            <person name="Joergensen T.S."/>
            <person name="Alvarez Arevalo M."/>
            <person name="Sterndorff E.B."/>
            <person name="Faurdal D."/>
            <person name="Vuksanovic O."/>
            <person name="Mourched A.-S."/>
            <person name="Charusanti P."/>
            <person name="Shaw S."/>
            <person name="Blin K."/>
            <person name="Weber T."/>
        </authorList>
    </citation>
    <scope>NUCLEOTIDE SEQUENCE</scope>
    <source>
        <strain evidence="2">NBC_00222</strain>
    </source>
</reference>
<feature type="compositionally biased region" description="Basic and acidic residues" evidence="1">
    <location>
        <begin position="35"/>
        <end position="44"/>
    </location>
</feature>
<proteinExistence type="predicted"/>
<dbReference type="RefSeq" id="WP_328959023.1">
    <property type="nucleotide sequence ID" value="NZ_CP108110.1"/>
</dbReference>